<proteinExistence type="predicted"/>
<dbReference type="AlphaFoldDB" id="U2P5R0"/>
<accession>U2P5R0</accession>
<evidence type="ECO:0000313" key="1">
    <source>
        <dbReference type="EMBL" id="ERK39461.1"/>
    </source>
</evidence>
<name>U2P5R0_9BACT</name>
<keyword evidence="2" id="KW-1185">Reference proteome</keyword>
<gene>
    <name evidence="1" type="ORF">HMPREF9135_1664</name>
</gene>
<dbReference type="Proteomes" id="UP000016648">
    <property type="component" value="Unassembled WGS sequence"/>
</dbReference>
<organism evidence="1 2">
    <name type="scientific">Segatella baroniae F0067</name>
    <dbReference type="NCBI Taxonomy" id="1115809"/>
    <lineage>
        <taxon>Bacteria</taxon>
        <taxon>Pseudomonadati</taxon>
        <taxon>Bacteroidota</taxon>
        <taxon>Bacteroidia</taxon>
        <taxon>Bacteroidales</taxon>
        <taxon>Prevotellaceae</taxon>
        <taxon>Segatella</taxon>
    </lineage>
</organism>
<evidence type="ECO:0000313" key="2">
    <source>
        <dbReference type="Proteomes" id="UP000016648"/>
    </source>
</evidence>
<reference evidence="1 2" key="1">
    <citation type="submission" date="2013-08" db="EMBL/GenBank/DDBJ databases">
        <authorList>
            <person name="Durkin A.S."/>
            <person name="Haft D.R."/>
            <person name="McCorrison J."/>
            <person name="Torralba M."/>
            <person name="Gillis M."/>
            <person name="Haft D.H."/>
            <person name="Methe B."/>
            <person name="Sutton G."/>
            <person name="Nelson K.E."/>
        </authorList>
    </citation>
    <scope>NUCLEOTIDE SEQUENCE [LARGE SCALE GENOMIC DNA]</scope>
    <source>
        <strain evidence="1 2">F0067</strain>
    </source>
</reference>
<comment type="caution">
    <text evidence="1">The sequence shown here is derived from an EMBL/GenBank/DDBJ whole genome shotgun (WGS) entry which is preliminary data.</text>
</comment>
<protein>
    <submittedName>
        <fullName evidence="1">Uncharacterized protein</fullName>
    </submittedName>
</protein>
<dbReference type="EMBL" id="AWEY01000020">
    <property type="protein sequence ID" value="ERK39461.1"/>
    <property type="molecule type" value="Genomic_DNA"/>
</dbReference>
<sequence>MAGESCALGRQKGCGGRTAAMLQAWKRTETKASEGCFGALKGWRQAARKRPNGTWKHVRGLTAARNDTRDGAVF</sequence>